<comment type="subcellular location">
    <subcellularLocation>
        <location evidence="1">Cell membrane</location>
        <topology evidence="1">Multi-pass membrane protein</topology>
    </subcellularLocation>
</comment>
<comment type="caution">
    <text evidence="12">The sequence shown here is derived from an EMBL/GenBank/DDBJ whole genome shotgun (WGS) entry which is preliminary data.</text>
</comment>
<feature type="region of interest" description="Disordered" evidence="8">
    <location>
        <begin position="674"/>
        <end position="734"/>
    </location>
</feature>
<feature type="transmembrane region" description="Helical" evidence="9">
    <location>
        <begin position="209"/>
        <end position="226"/>
    </location>
</feature>
<dbReference type="InterPro" id="IPR050297">
    <property type="entry name" value="LipidA_mod_glycosyltrf_83"/>
</dbReference>
<dbReference type="RefSeq" id="WP_213401640.1">
    <property type="nucleotide sequence ID" value="NZ_JAHBMK020000001.1"/>
</dbReference>
<feature type="transmembrane region" description="Helical" evidence="9">
    <location>
        <begin position="501"/>
        <end position="521"/>
    </location>
</feature>
<gene>
    <name evidence="12" type="ORF">KHP33_007230</name>
</gene>
<feature type="compositionally biased region" description="Gly residues" evidence="8">
    <location>
        <begin position="263"/>
        <end position="272"/>
    </location>
</feature>
<feature type="transmembrane region" description="Helical" evidence="9">
    <location>
        <begin position="114"/>
        <end position="132"/>
    </location>
</feature>
<organism evidence="12 13">
    <name type="scientific">Bacillus cabrialesii subsp. tritici</name>
    <dbReference type="NCBI Taxonomy" id="2944916"/>
    <lineage>
        <taxon>Bacteria</taxon>
        <taxon>Bacillati</taxon>
        <taxon>Bacillota</taxon>
        <taxon>Bacilli</taxon>
        <taxon>Bacillales</taxon>
        <taxon>Bacillaceae</taxon>
        <taxon>Bacillus</taxon>
        <taxon>Bacillus cabrialesii</taxon>
    </lineage>
</organism>
<dbReference type="InterPro" id="IPR038731">
    <property type="entry name" value="RgtA/B/C-like"/>
</dbReference>
<feature type="transmembrane region" description="Helical" evidence="9">
    <location>
        <begin position="183"/>
        <end position="202"/>
    </location>
</feature>
<dbReference type="InterPro" id="IPR056785">
    <property type="entry name" value="YkcA/B-like_C"/>
</dbReference>
<evidence type="ECO:0000256" key="3">
    <source>
        <dbReference type="ARBA" id="ARBA00022676"/>
    </source>
</evidence>
<proteinExistence type="predicted"/>
<evidence type="ECO:0000256" key="8">
    <source>
        <dbReference type="SAM" id="MobiDB-lite"/>
    </source>
</evidence>
<name>A0ABT9DIX5_9BACI</name>
<keyword evidence="3" id="KW-0328">Glycosyltransferase</keyword>
<feature type="transmembrane region" description="Helical" evidence="9">
    <location>
        <begin position="7"/>
        <end position="28"/>
    </location>
</feature>
<keyword evidence="13" id="KW-1185">Reference proteome</keyword>
<feature type="compositionally biased region" description="Gly residues" evidence="8">
    <location>
        <begin position="327"/>
        <end position="357"/>
    </location>
</feature>
<evidence type="ECO:0000256" key="4">
    <source>
        <dbReference type="ARBA" id="ARBA00022679"/>
    </source>
</evidence>
<evidence type="ECO:0000313" key="12">
    <source>
        <dbReference type="EMBL" id="MDO8224642.1"/>
    </source>
</evidence>
<dbReference type="Pfam" id="PF13231">
    <property type="entry name" value="PMT_2"/>
    <property type="match status" value="1"/>
</dbReference>
<feature type="domain" description="Putative mannosyltransferase YkcA/B-like C-terminal" evidence="11">
    <location>
        <begin position="586"/>
        <end position="670"/>
    </location>
</feature>
<dbReference type="EMBL" id="JAHBMK020000001">
    <property type="protein sequence ID" value="MDO8224642.1"/>
    <property type="molecule type" value="Genomic_DNA"/>
</dbReference>
<dbReference type="PANTHER" id="PTHR33908:SF3">
    <property type="entry name" value="UNDECAPRENYL PHOSPHATE-ALPHA-4-AMINO-4-DEOXY-L-ARABINOSE ARABINOSYL TRANSFERASE"/>
    <property type="match status" value="1"/>
</dbReference>
<evidence type="ECO:0000256" key="9">
    <source>
        <dbReference type="SAM" id="Phobius"/>
    </source>
</evidence>
<keyword evidence="4" id="KW-0808">Transferase</keyword>
<keyword evidence="6 9" id="KW-1133">Transmembrane helix</keyword>
<feature type="transmembrane region" description="Helical" evidence="9">
    <location>
        <begin position="419"/>
        <end position="436"/>
    </location>
</feature>
<evidence type="ECO:0000256" key="2">
    <source>
        <dbReference type="ARBA" id="ARBA00022475"/>
    </source>
</evidence>
<feature type="compositionally biased region" description="Polar residues" evidence="8">
    <location>
        <begin position="696"/>
        <end position="713"/>
    </location>
</feature>
<accession>A0ABT9DIX5</accession>
<dbReference type="PANTHER" id="PTHR33908">
    <property type="entry name" value="MANNOSYLTRANSFERASE YKCB-RELATED"/>
    <property type="match status" value="1"/>
</dbReference>
<evidence type="ECO:0000256" key="7">
    <source>
        <dbReference type="ARBA" id="ARBA00023136"/>
    </source>
</evidence>
<dbReference type="Pfam" id="PF24878">
    <property type="entry name" value="YkcB_C"/>
    <property type="match status" value="1"/>
</dbReference>
<feature type="transmembrane region" description="Helical" evidence="9">
    <location>
        <begin position="442"/>
        <end position="463"/>
    </location>
</feature>
<feature type="transmembrane region" description="Helical" evidence="9">
    <location>
        <begin position="475"/>
        <end position="495"/>
    </location>
</feature>
<feature type="compositionally biased region" description="Low complexity" evidence="8">
    <location>
        <begin position="677"/>
        <end position="690"/>
    </location>
</feature>
<dbReference type="Proteomes" id="UP001177121">
    <property type="component" value="Unassembled WGS sequence"/>
</dbReference>
<evidence type="ECO:0000256" key="6">
    <source>
        <dbReference type="ARBA" id="ARBA00022989"/>
    </source>
</evidence>
<keyword evidence="7 9" id="KW-0472">Membrane</keyword>
<sequence>MEKKKRELDIVLILILLASAFLNIYNIWKDDTVNPYYTAAVTSMMQSFHNFFYASFDAAGFITVDKPPVTYQIQTISALIFGMHGWSVILPQALAGVGSVLLMYLLIKPTFGKTAARIASFVMACTPIAVAVARTNNVDALLVFFLLLATWLLFKAIRKGKLIWLLAAFFVVGVGFNTKMLQAYMILPAFLLFYLIAANATIKKKIISLVSALAVLAAVSLSWPLIVDNIPASKRPYIGSSQTNSVLELAFGYNGIQRLTGQNSGGGQGGPNGDASKEMSSSDNSSSQTQAPPSQSSNSSSSSDDKTSNANMTAPPSNGQMPSGGEMPSGGQGGPPSGGDGGQGGPGGDGGKGGTGTGSKMQSGSGMFGTGTPGPLRLFQQELSDQISWLLPFAIFGITGLLIAGARERRRLSAQQKETIFWVAWLVPIAGFFSVAEFFHHYYLIMLAPPIAALVGAGWVALVHLYRNQTGWKSWLLPTAIIATTGFELFILRNYYDQIRVGWSIGVGVIGALSAIALLVFKQRQKPISYYVSLAALLALLVMPIYWASTPLLYGGNSSQPETGPQLASMSGKGMGMSDATVNEKLIKYLKENNSGAEYLFATTDSNTAAPYIIKTKKAVMTIGGFSGSDPAITLTQFKKLVKEGKVKYFLASGMGRGGNNDIVEWVQKNGKKVSSDKWQSSSDQQASSDQKTENTDSADTSSNSKTSGENGQMSGGPGGMNQSAALYELNADE</sequence>
<evidence type="ECO:0000259" key="11">
    <source>
        <dbReference type="Pfam" id="PF24878"/>
    </source>
</evidence>
<evidence type="ECO:0000256" key="5">
    <source>
        <dbReference type="ARBA" id="ARBA00022692"/>
    </source>
</evidence>
<feature type="transmembrane region" description="Helical" evidence="9">
    <location>
        <begin position="89"/>
        <end position="107"/>
    </location>
</feature>
<feature type="transmembrane region" description="Helical" evidence="9">
    <location>
        <begin position="161"/>
        <end position="177"/>
    </location>
</feature>
<keyword evidence="2" id="KW-1003">Cell membrane</keyword>
<feature type="compositionally biased region" description="Low complexity" evidence="8">
    <location>
        <begin position="278"/>
        <end position="302"/>
    </location>
</feature>
<evidence type="ECO:0000313" key="13">
    <source>
        <dbReference type="Proteomes" id="UP001177121"/>
    </source>
</evidence>
<feature type="transmembrane region" description="Helical" evidence="9">
    <location>
        <begin position="528"/>
        <end position="547"/>
    </location>
</feature>
<reference evidence="12" key="1">
    <citation type="submission" date="2023-07" db="EMBL/GenBank/DDBJ databases">
        <title>Biological control against Fusarium languescens, the causal agent of wilt in Jalapeno peppers, by a novel bacterial subspecies: Bacillus cabrialesii subsp. tritici TSO2.</title>
        <authorList>
            <person name="Montoya-Martinez A.C."/>
            <person name="Figueroa-Brambila K.M."/>
            <person name="Escalante-Beltran A."/>
            <person name="Lopez-Montoya N.D."/>
            <person name="Valenzuela-Ruiz V."/>
            <person name="Parra-Cota F.I."/>
            <person name="Estrada Alvarado M.I."/>
            <person name="De Los Santos Villalobos S."/>
        </authorList>
    </citation>
    <scope>NUCLEOTIDE SEQUENCE</scope>
    <source>
        <strain evidence="12">TSO2</strain>
    </source>
</reference>
<evidence type="ECO:0000256" key="1">
    <source>
        <dbReference type="ARBA" id="ARBA00004651"/>
    </source>
</evidence>
<feature type="transmembrane region" description="Helical" evidence="9">
    <location>
        <begin position="138"/>
        <end position="154"/>
    </location>
</feature>
<protein>
    <submittedName>
        <fullName evidence="12">Glycosyltransferase family 39 protein</fullName>
    </submittedName>
</protein>
<feature type="transmembrane region" description="Helical" evidence="9">
    <location>
        <begin position="387"/>
        <end position="407"/>
    </location>
</feature>
<evidence type="ECO:0000259" key="10">
    <source>
        <dbReference type="Pfam" id="PF13231"/>
    </source>
</evidence>
<keyword evidence="5 9" id="KW-0812">Transmembrane</keyword>
<feature type="domain" description="Glycosyltransferase RgtA/B/C/D-like" evidence="10">
    <location>
        <begin position="65"/>
        <end position="223"/>
    </location>
</feature>
<feature type="region of interest" description="Disordered" evidence="8">
    <location>
        <begin position="260"/>
        <end position="373"/>
    </location>
</feature>